<proteinExistence type="predicted"/>
<organism evidence="1 2">
    <name type="scientific">Streptococcus caprae</name>
    <dbReference type="NCBI Taxonomy" id="1640501"/>
    <lineage>
        <taxon>Bacteria</taxon>
        <taxon>Bacillati</taxon>
        <taxon>Bacillota</taxon>
        <taxon>Bacilli</taxon>
        <taxon>Lactobacillales</taxon>
        <taxon>Streptococcaceae</taxon>
        <taxon>Streptococcus</taxon>
    </lineage>
</organism>
<reference evidence="2" key="1">
    <citation type="journal article" date="2019" name="Int. J. Syst. Evol. Microbiol.">
        <title>The Global Catalogue of Microorganisms (GCM) 10K type strain sequencing project: providing services to taxonomists for standard genome sequencing and annotation.</title>
        <authorList>
            <consortium name="The Broad Institute Genomics Platform"/>
            <consortium name="The Broad Institute Genome Sequencing Center for Infectious Disease"/>
            <person name="Wu L."/>
            <person name="Ma J."/>
        </authorList>
    </citation>
    <scope>NUCLEOTIDE SEQUENCE [LARGE SCALE GENOMIC DNA]</scope>
    <source>
        <strain evidence="2">CCUG 67170</strain>
    </source>
</reference>
<evidence type="ECO:0000313" key="1">
    <source>
        <dbReference type="EMBL" id="MFC3928627.1"/>
    </source>
</evidence>
<evidence type="ECO:0000313" key="2">
    <source>
        <dbReference type="Proteomes" id="UP001595807"/>
    </source>
</evidence>
<dbReference type="EMBL" id="JBHRZV010000051">
    <property type="protein sequence ID" value="MFC3928627.1"/>
    <property type="molecule type" value="Genomic_DNA"/>
</dbReference>
<gene>
    <name evidence="1" type="ORF">ACFORF_08655</name>
</gene>
<comment type="caution">
    <text evidence="1">The sequence shown here is derived from an EMBL/GenBank/DDBJ whole genome shotgun (WGS) entry which is preliminary data.</text>
</comment>
<protein>
    <submittedName>
        <fullName evidence="1">Uncharacterized protein</fullName>
    </submittedName>
</protein>
<dbReference type="RefSeq" id="WP_380427362.1">
    <property type="nucleotide sequence ID" value="NZ_JBHRZV010000051.1"/>
</dbReference>
<sequence length="50" mass="5767">MDKMIELNAKNPAFHHESLESFQDGEDGDSVEELIDLIDKCEIKKERVGY</sequence>
<name>A0ABV8CX95_9STRE</name>
<dbReference type="Proteomes" id="UP001595807">
    <property type="component" value="Unassembled WGS sequence"/>
</dbReference>
<keyword evidence="2" id="KW-1185">Reference proteome</keyword>
<accession>A0ABV8CX95</accession>